<proteinExistence type="predicted"/>
<accession>D2UDZ3</accession>
<gene>
    <name evidence="1" type="ordered locus">XALc_1802</name>
</gene>
<dbReference type="AlphaFoldDB" id="D2UDZ3"/>
<dbReference type="EMBL" id="FP565176">
    <property type="protein sequence ID" value="CBA16296.1"/>
    <property type="molecule type" value="Genomic_DNA"/>
</dbReference>
<dbReference type="PATRIC" id="fig|29447.3.peg.1764"/>
<dbReference type="KEGG" id="xal:XALC_1802"/>
<dbReference type="STRING" id="380358.XALC_1802"/>
<dbReference type="InterPro" id="IPR010260">
    <property type="entry name" value="AlpA"/>
</dbReference>
<dbReference type="Gene3D" id="1.10.238.160">
    <property type="match status" value="1"/>
</dbReference>
<sequence>MTSSSNYLPATGFLRLPQIVGRAADPDTNTTAIPALIPVSRSTWWAGVRSGRYPQPVKLGERCTAWRVEDIRELIERTASAKAAP</sequence>
<evidence type="ECO:0000313" key="2">
    <source>
        <dbReference type="Proteomes" id="UP000001890"/>
    </source>
</evidence>
<evidence type="ECO:0000313" key="1">
    <source>
        <dbReference type="EMBL" id="CBA16296.1"/>
    </source>
</evidence>
<dbReference type="RefSeq" id="WP_012916296.1">
    <property type="nucleotide sequence ID" value="NC_013722.1"/>
</dbReference>
<dbReference type="OrthoDB" id="5298532at2"/>
<protein>
    <recommendedName>
        <fullName evidence="3">AlpA family phage regulatory protein</fullName>
    </recommendedName>
</protein>
<dbReference type="Pfam" id="PF05930">
    <property type="entry name" value="Phage_AlpA"/>
    <property type="match status" value="1"/>
</dbReference>
<dbReference type="eggNOG" id="COG3311">
    <property type="taxonomic scope" value="Bacteria"/>
</dbReference>
<dbReference type="Proteomes" id="UP000001890">
    <property type="component" value="Chromosome"/>
</dbReference>
<name>D2UDZ3_XANAP</name>
<reference evidence="1 2" key="1">
    <citation type="journal article" date="2009" name="BMC Genomics">
        <title>The complete genome sequence of Xanthomonas albilineans provides new insights into the reductive genome evolution of the xylem-limited Xanthomonadaceae.</title>
        <authorList>
            <person name="Pieretti I."/>
            <person name="Royer M."/>
            <person name="Barbe V."/>
            <person name="Carrere S."/>
            <person name="Koebnik R."/>
            <person name="Cociancich S."/>
            <person name="Couloux A."/>
            <person name="Darrasse A."/>
            <person name="Gouzy J."/>
            <person name="Jacques M.A."/>
            <person name="Lauber E."/>
            <person name="Manceau C."/>
            <person name="Mangenot S."/>
            <person name="Poussier S."/>
            <person name="Segurens B."/>
            <person name="Szurek B."/>
            <person name="Verdier V."/>
            <person name="Arlat M."/>
            <person name="Rott P."/>
        </authorList>
    </citation>
    <scope>NUCLEOTIDE SEQUENCE [LARGE SCALE GENOMIC DNA]</scope>
    <source>
        <strain evidence="2">GPE PC73 / CFBP 7063</strain>
    </source>
</reference>
<organism evidence="1 2">
    <name type="scientific">Xanthomonas albilineans (strain GPE PC73 / CFBP 7063)</name>
    <dbReference type="NCBI Taxonomy" id="380358"/>
    <lineage>
        <taxon>Bacteria</taxon>
        <taxon>Pseudomonadati</taxon>
        <taxon>Pseudomonadota</taxon>
        <taxon>Gammaproteobacteria</taxon>
        <taxon>Lysobacterales</taxon>
        <taxon>Lysobacteraceae</taxon>
        <taxon>Xanthomonas</taxon>
    </lineage>
</organism>
<keyword evidence="2" id="KW-1185">Reference proteome</keyword>
<evidence type="ECO:0008006" key="3">
    <source>
        <dbReference type="Google" id="ProtNLM"/>
    </source>
</evidence>
<dbReference type="GeneID" id="57877112"/>